<evidence type="ECO:0000256" key="6">
    <source>
        <dbReference type="ARBA" id="ARBA00023136"/>
    </source>
</evidence>
<name>A0A5K8A005_9BACT</name>
<evidence type="ECO:0000256" key="7">
    <source>
        <dbReference type="SAM" id="Phobius"/>
    </source>
</evidence>
<comment type="similarity">
    <text evidence="2">Belongs to the bacterial sugar transferase family.</text>
</comment>
<feature type="transmembrane region" description="Helical" evidence="7">
    <location>
        <begin position="7"/>
        <end position="27"/>
    </location>
</feature>
<feature type="transmembrane region" description="Helical" evidence="7">
    <location>
        <begin position="288"/>
        <end position="309"/>
    </location>
</feature>
<protein>
    <submittedName>
        <fullName evidence="9">UDP-phosphate galactose phosphotransferase</fullName>
    </submittedName>
</protein>
<keyword evidence="6 7" id="KW-0472">Membrane</keyword>
<dbReference type="InterPro" id="IPR017475">
    <property type="entry name" value="EPS_sugar_tfrase"/>
</dbReference>
<accession>A0A5K8A005</accession>
<feature type="transmembrane region" description="Helical" evidence="7">
    <location>
        <begin position="85"/>
        <end position="109"/>
    </location>
</feature>
<evidence type="ECO:0000259" key="8">
    <source>
        <dbReference type="Pfam" id="PF02397"/>
    </source>
</evidence>
<organism evidence="9 10">
    <name type="scientific">Desulfosarcina ovata subsp. sediminis</name>
    <dbReference type="NCBI Taxonomy" id="885957"/>
    <lineage>
        <taxon>Bacteria</taxon>
        <taxon>Pseudomonadati</taxon>
        <taxon>Thermodesulfobacteriota</taxon>
        <taxon>Desulfobacteria</taxon>
        <taxon>Desulfobacterales</taxon>
        <taxon>Desulfosarcinaceae</taxon>
        <taxon>Desulfosarcina</taxon>
    </lineage>
</organism>
<reference evidence="9 10" key="1">
    <citation type="submission" date="2019-11" db="EMBL/GenBank/DDBJ databases">
        <title>Comparative genomics of hydrocarbon-degrading Desulfosarcina strains.</title>
        <authorList>
            <person name="Watanabe M."/>
            <person name="Kojima H."/>
            <person name="Fukui M."/>
        </authorList>
    </citation>
    <scope>NUCLEOTIDE SEQUENCE [LARGE SCALE GENOMIC DNA]</scope>
    <source>
        <strain evidence="9 10">28bB2T</strain>
    </source>
</reference>
<dbReference type="RefSeq" id="WP_155325336.1">
    <property type="nucleotide sequence ID" value="NZ_AP021876.1"/>
</dbReference>
<evidence type="ECO:0000313" key="10">
    <source>
        <dbReference type="Proteomes" id="UP000425960"/>
    </source>
</evidence>
<dbReference type="PANTHER" id="PTHR30576">
    <property type="entry name" value="COLANIC BIOSYNTHESIS UDP-GLUCOSE LIPID CARRIER TRANSFERASE"/>
    <property type="match status" value="1"/>
</dbReference>
<evidence type="ECO:0000256" key="4">
    <source>
        <dbReference type="ARBA" id="ARBA00022692"/>
    </source>
</evidence>
<evidence type="ECO:0000256" key="2">
    <source>
        <dbReference type="ARBA" id="ARBA00006464"/>
    </source>
</evidence>
<evidence type="ECO:0000256" key="5">
    <source>
        <dbReference type="ARBA" id="ARBA00022989"/>
    </source>
</evidence>
<dbReference type="Proteomes" id="UP000425960">
    <property type="component" value="Chromosome"/>
</dbReference>
<dbReference type="Gene3D" id="3.40.50.720">
    <property type="entry name" value="NAD(P)-binding Rossmann-like Domain"/>
    <property type="match status" value="1"/>
</dbReference>
<feature type="transmembrane region" description="Helical" evidence="7">
    <location>
        <begin position="115"/>
        <end position="134"/>
    </location>
</feature>
<dbReference type="Pfam" id="PF13727">
    <property type="entry name" value="CoA_binding_3"/>
    <property type="match status" value="1"/>
</dbReference>
<comment type="subcellular location">
    <subcellularLocation>
        <location evidence="1">Membrane</location>
        <topology evidence="1">Multi-pass membrane protein</topology>
    </subcellularLocation>
</comment>
<keyword evidence="3 9" id="KW-0808">Transferase</keyword>
<gene>
    <name evidence="9" type="ORF">DSCO28_64250</name>
</gene>
<evidence type="ECO:0000256" key="3">
    <source>
        <dbReference type="ARBA" id="ARBA00022679"/>
    </source>
</evidence>
<dbReference type="EMBL" id="AP021876">
    <property type="protein sequence ID" value="BBO85859.1"/>
    <property type="molecule type" value="Genomic_DNA"/>
</dbReference>
<dbReference type="KEGG" id="dov:DSCO28_64250"/>
<dbReference type="InterPro" id="IPR003362">
    <property type="entry name" value="Bact_transf"/>
</dbReference>
<dbReference type="AlphaFoldDB" id="A0A5K8A005"/>
<dbReference type="NCBIfam" id="TIGR03025">
    <property type="entry name" value="EPS_sugtrans"/>
    <property type="match status" value="1"/>
</dbReference>
<dbReference type="GO" id="GO:0016780">
    <property type="term" value="F:phosphotransferase activity, for other substituted phosphate groups"/>
    <property type="evidence" value="ECO:0007669"/>
    <property type="project" value="TreeGrafter"/>
</dbReference>
<keyword evidence="4 7" id="KW-0812">Transmembrane</keyword>
<dbReference type="GO" id="GO:0016020">
    <property type="term" value="C:membrane"/>
    <property type="evidence" value="ECO:0007669"/>
    <property type="project" value="UniProtKB-SubCell"/>
</dbReference>
<dbReference type="Pfam" id="PF02397">
    <property type="entry name" value="Bac_transf"/>
    <property type="match status" value="1"/>
</dbReference>
<keyword evidence="5 7" id="KW-1133">Transmembrane helix</keyword>
<sequence length="486" mass="55318">MKFKKPPFKYIFLAVDVALLTIAYFYAITRINVIEIDFSFDSAYSCLSHLFLYAVFIVIFVFSFRYTSLYKRNVVITHLKQLAKLLNALIGGSIALIVFMALSNFYYLIYNGRELLIDFYLIALPVFVLYRPILGKSLYRYLTRKKIQRRKVLIVGGDQAGIFAAKSLMADEFSDFIIVGFLDDYKAKGIDIFNGYKNIGHLDGLGDAIRNLDVDEILIAIDHAPYNRLIHIVESCLATAVAVRIYSDFLAVIAKKMDVELYANIPVIDLPQKPLDGNSWKDKRTFDILLSTVALAVLSPLFLIIAAGIKLSSKGPVIFKQTRIGKNGCPFDFYKFRSMHVGNSSNIHKDYVTNFIKGNIECATGKDINVFKITDDPRIFKFGKFIRKTSLDEFPQFYNVLVGDMGLVGPRPCLPYEWDCYEDWHKKRLNVLPGCTGLWQALGRSAVTFEEMVILDLYYISNASLWLDFKIVLQTFPVIFFGKGGH</sequence>
<proteinExistence type="inferred from homology"/>
<feature type="transmembrane region" description="Helical" evidence="7">
    <location>
        <begin position="47"/>
        <end position="64"/>
    </location>
</feature>
<feature type="domain" description="Bacterial sugar transferase" evidence="8">
    <location>
        <begin position="283"/>
        <end position="480"/>
    </location>
</feature>
<evidence type="ECO:0000313" key="9">
    <source>
        <dbReference type="EMBL" id="BBO85859.1"/>
    </source>
</evidence>
<evidence type="ECO:0000256" key="1">
    <source>
        <dbReference type="ARBA" id="ARBA00004141"/>
    </source>
</evidence>
<dbReference type="PANTHER" id="PTHR30576:SF10">
    <property type="entry name" value="SLL5057 PROTEIN"/>
    <property type="match status" value="1"/>
</dbReference>